<evidence type="ECO:0000256" key="1">
    <source>
        <dbReference type="SAM" id="MobiDB-lite"/>
    </source>
</evidence>
<accession>A0A1X7TZF7</accession>
<name>A0A1X7TZF7_AMPQE</name>
<organism evidence="2">
    <name type="scientific">Amphimedon queenslandica</name>
    <name type="common">Sponge</name>
    <dbReference type="NCBI Taxonomy" id="400682"/>
    <lineage>
        <taxon>Eukaryota</taxon>
        <taxon>Metazoa</taxon>
        <taxon>Porifera</taxon>
        <taxon>Demospongiae</taxon>
        <taxon>Heteroscleromorpha</taxon>
        <taxon>Haplosclerida</taxon>
        <taxon>Niphatidae</taxon>
        <taxon>Amphimedon</taxon>
    </lineage>
</organism>
<dbReference type="SUPFAM" id="SSF52047">
    <property type="entry name" value="RNI-like"/>
    <property type="match status" value="1"/>
</dbReference>
<feature type="compositionally biased region" description="Basic and acidic residues" evidence="1">
    <location>
        <begin position="114"/>
        <end position="130"/>
    </location>
</feature>
<dbReference type="OrthoDB" id="120976at2759"/>
<dbReference type="AlphaFoldDB" id="A0A1X7TZF7"/>
<proteinExistence type="predicted"/>
<dbReference type="InParanoid" id="A0A1X7TZF7"/>
<evidence type="ECO:0000313" key="2">
    <source>
        <dbReference type="EnsemblMetazoa" id="Aqu2.1.20807_001"/>
    </source>
</evidence>
<dbReference type="EnsemblMetazoa" id="Aqu2.1.20807_001">
    <property type="protein sequence ID" value="Aqu2.1.20807_001"/>
    <property type="gene ID" value="Aqu2.1.20807"/>
</dbReference>
<dbReference type="InterPro" id="IPR032675">
    <property type="entry name" value="LRR_dom_sf"/>
</dbReference>
<protein>
    <submittedName>
        <fullName evidence="2">Uncharacterized protein</fullName>
    </submittedName>
</protein>
<dbReference type="Gene3D" id="3.80.10.10">
    <property type="entry name" value="Ribonuclease Inhibitor"/>
    <property type="match status" value="1"/>
</dbReference>
<reference evidence="2" key="1">
    <citation type="submission" date="2017-05" db="UniProtKB">
        <authorList>
            <consortium name="EnsemblMetazoa"/>
        </authorList>
    </citation>
    <scope>IDENTIFICATION</scope>
</reference>
<sequence length="304" mass="34739">MAQGGRTDYPDDFCWKIFDDFSNQIFIKVQASPGLLRKLVEAKLLHNPMEKEKLLRIFEKCPVIGCKALMTCMRAFLRKGRDPKVAFENSLSIFDRCEELKEISARMKAKARAHNAEKISQRPEDDRSAKEVQGTDDGIPDKIKYLNFFRELLNKTNKSEAQIAVALNKRDKIEVVRIERGHQEDDFHALGRCIALSSCTWRCRFTLRSLNVQHVRMFVSGLSDLPKSLKGNPCLEYIGFSLNEIGSEGFGALMNMPESVRRTISELFLKGIMADKNALVKGVLRKVAGLEKLERFDFQGNRFK</sequence>
<feature type="region of interest" description="Disordered" evidence="1">
    <location>
        <begin position="112"/>
        <end position="136"/>
    </location>
</feature>